<name>A0A160TP50_9ZZZZ</name>
<organism evidence="1">
    <name type="scientific">hydrothermal vent metagenome</name>
    <dbReference type="NCBI Taxonomy" id="652676"/>
    <lineage>
        <taxon>unclassified sequences</taxon>
        <taxon>metagenomes</taxon>
        <taxon>ecological metagenomes</taxon>
    </lineage>
</organism>
<accession>A0A160TP50</accession>
<gene>
    <name evidence="1" type="ORF">MGWOODY_XGa1007</name>
</gene>
<dbReference type="EMBL" id="CZRL01000010">
    <property type="protein sequence ID" value="CUS50110.1"/>
    <property type="molecule type" value="Genomic_DNA"/>
</dbReference>
<evidence type="ECO:0000313" key="1">
    <source>
        <dbReference type="EMBL" id="CUS50110.1"/>
    </source>
</evidence>
<proteinExistence type="predicted"/>
<dbReference type="AlphaFoldDB" id="A0A160TP50"/>
<protein>
    <submittedName>
        <fullName evidence="1">Uncharacterized protein</fullName>
    </submittedName>
</protein>
<reference evidence="1" key="1">
    <citation type="submission" date="2015-10" db="EMBL/GenBank/DDBJ databases">
        <authorList>
            <person name="Gilbert D.G."/>
        </authorList>
    </citation>
    <scope>NUCLEOTIDE SEQUENCE</scope>
</reference>
<sequence>MPEGQRTVSFRCSALIDALTDVEDEFMQVAGSEGFLLVRFKKFSSAGLTGC</sequence>